<organism evidence="2 3">
    <name type="scientific">Frigidibacter mobilis</name>
    <dbReference type="NCBI Taxonomy" id="1335048"/>
    <lineage>
        <taxon>Bacteria</taxon>
        <taxon>Pseudomonadati</taxon>
        <taxon>Pseudomonadota</taxon>
        <taxon>Alphaproteobacteria</taxon>
        <taxon>Rhodobacterales</taxon>
        <taxon>Paracoccaceae</taxon>
        <taxon>Frigidibacter</taxon>
    </lineage>
</organism>
<dbReference type="Proteomes" id="UP000076128">
    <property type="component" value="Chromosome"/>
</dbReference>
<accession>A0A159Z3P7</accession>
<evidence type="ECO:0000256" key="1">
    <source>
        <dbReference type="SAM" id="MobiDB-lite"/>
    </source>
</evidence>
<evidence type="ECO:0000313" key="3">
    <source>
        <dbReference type="Proteomes" id="UP000076128"/>
    </source>
</evidence>
<protein>
    <submittedName>
        <fullName evidence="2">Uncharacterized protein</fullName>
    </submittedName>
</protein>
<feature type="region of interest" description="Disordered" evidence="1">
    <location>
        <begin position="1"/>
        <end position="33"/>
    </location>
</feature>
<dbReference type="RefSeq" id="WP_166507104.1">
    <property type="nucleotide sequence ID" value="NZ_CP012661.1"/>
</dbReference>
<dbReference type="EMBL" id="CP012661">
    <property type="protein sequence ID" value="AMY69752.1"/>
    <property type="molecule type" value="Genomic_DNA"/>
</dbReference>
<sequence>MTEDDLPQVGLPEAGKETSPIVETPPAGEDEGTRELCYFNGSWGILGSC</sequence>
<keyword evidence="3" id="KW-1185">Reference proteome</keyword>
<name>A0A159Z3P7_9RHOB</name>
<gene>
    <name evidence="2" type="ORF">AKL17_2508</name>
</gene>
<evidence type="ECO:0000313" key="2">
    <source>
        <dbReference type="EMBL" id="AMY69752.1"/>
    </source>
</evidence>
<reference evidence="2 3" key="1">
    <citation type="submission" date="2015-09" db="EMBL/GenBank/DDBJ databases">
        <title>Complete genome sequence of Defluviimonas alba cai42t isolated from an oilfield in Xinjiang.</title>
        <authorList>
            <person name="Geng S."/>
            <person name="Pan X."/>
            <person name="Wu X."/>
        </authorList>
    </citation>
    <scope>NUCLEOTIDE SEQUENCE [LARGE SCALE GENOMIC DNA]</scope>
    <source>
        <strain evidence="3">cai42</strain>
    </source>
</reference>
<proteinExistence type="predicted"/>
<dbReference type="KEGG" id="daa:AKL17_2508"/>
<dbReference type="AlphaFoldDB" id="A0A159Z3P7"/>